<feature type="domain" description="Phasin" evidence="1">
    <location>
        <begin position="8"/>
        <end position="104"/>
    </location>
</feature>
<reference evidence="2 3" key="1">
    <citation type="submission" date="2019-06" db="EMBL/GenBank/DDBJ databases">
        <title>Whole genome shotgun sequence of Zoogloea ramigera NBRC 15342.</title>
        <authorList>
            <person name="Hosoyama A."/>
            <person name="Uohara A."/>
            <person name="Ohji S."/>
            <person name="Ichikawa N."/>
        </authorList>
    </citation>
    <scope>NUCLEOTIDE SEQUENCE [LARGE SCALE GENOMIC DNA]</scope>
    <source>
        <strain evidence="2 3">NBRC 15342</strain>
    </source>
</reference>
<proteinExistence type="predicted"/>
<organism evidence="2 3">
    <name type="scientific">Zoogloea ramigera</name>
    <dbReference type="NCBI Taxonomy" id="350"/>
    <lineage>
        <taxon>Bacteria</taxon>
        <taxon>Pseudomonadati</taxon>
        <taxon>Pseudomonadota</taxon>
        <taxon>Betaproteobacteria</taxon>
        <taxon>Rhodocyclales</taxon>
        <taxon>Zoogloeaceae</taxon>
        <taxon>Zoogloea</taxon>
    </lineage>
</organism>
<keyword evidence="3" id="KW-1185">Reference proteome</keyword>
<dbReference type="AlphaFoldDB" id="A0A4Y4CSE2"/>
<name>A0A4Y4CSE2_ZOORA</name>
<dbReference type="Proteomes" id="UP000318422">
    <property type="component" value="Unassembled WGS sequence"/>
</dbReference>
<dbReference type="OrthoDB" id="9181179at2"/>
<sequence length="186" mass="20109">MSVKDFSQFVQFNPAAFDRLAELGQSLGDQLEKITRIQFDAGLASTQSALAATRALLEVREPAALLQWQEAHVTPGFERAAASAREQYEVLIETRDMISAALQQSVVEATRQMQESIERLAEGAPEGFGVVFDAFRKSLEAQITAMDNMNKVGAQIQGITDSNLLAIKRAVETGAAAPVAAKRKAA</sequence>
<dbReference type="Pfam" id="PF09361">
    <property type="entry name" value="Phasin_2"/>
    <property type="match status" value="1"/>
</dbReference>
<evidence type="ECO:0000259" key="1">
    <source>
        <dbReference type="Pfam" id="PF09361"/>
    </source>
</evidence>
<protein>
    <recommendedName>
        <fullName evidence="1">Phasin domain-containing protein</fullName>
    </recommendedName>
</protein>
<dbReference type="EMBL" id="BJNV01000029">
    <property type="protein sequence ID" value="GEC95855.1"/>
    <property type="molecule type" value="Genomic_DNA"/>
</dbReference>
<gene>
    <name evidence="2" type="ORF">ZRA01_19280</name>
</gene>
<dbReference type="RefSeq" id="WP_141351618.1">
    <property type="nucleotide sequence ID" value="NZ_BJNV01000029.1"/>
</dbReference>
<evidence type="ECO:0000313" key="2">
    <source>
        <dbReference type="EMBL" id="GEC95855.1"/>
    </source>
</evidence>
<dbReference type="InterPro" id="IPR018968">
    <property type="entry name" value="Phasin"/>
</dbReference>
<comment type="caution">
    <text evidence="2">The sequence shown here is derived from an EMBL/GenBank/DDBJ whole genome shotgun (WGS) entry which is preliminary data.</text>
</comment>
<evidence type="ECO:0000313" key="3">
    <source>
        <dbReference type="Proteomes" id="UP000318422"/>
    </source>
</evidence>
<accession>A0A4Y4CSE2</accession>